<feature type="non-terminal residue" evidence="2">
    <location>
        <position position="142"/>
    </location>
</feature>
<comment type="caution">
    <text evidence="2">The sequence shown here is derived from an EMBL/GenBank/DDBJ whole genome shotgun (WGS) entry which is preliminary data.</text>
</comment>
<feature type="domain" description="DUF6594" evidence="1">
    <location>
        <begin position="3"/>
        <end position="130"/>
    </location>
</feature>
<evidence type="ECO:0000313" key="3">
    <source>
        <dbReference type="Proteomes" id="UP001172102"/>
    </source>
</evidence>
<gene>
    <name evidence="2" type="ORF">B0H67DRAFT_453533</name>
</gene>
<proteinExistence type="predicted"/>
<dbReference type="AlphaFoldDB" id="A0AA40DYD0"/>
<dbReference type="PANTHER" id="PTHR34502:SF5">
    <property type="entry name" value="DUF6594 DOMAIN-CONTAINING PROTEIN"/>
    <property type="match status" value="1"/>
</dbReference>
<feature type="non-terminal residue" evidence="2">
    <location>
        <position position="1"/>
    </location>
</feature>
<keyword evidence="3" id="KW-1185">Reference proteome</keyword>
<evidence type="ECO:0000259" key="1">
    <source>
        <dbReference type="Pfam" id="PF20237"/>
    </source>
</evidence>
<dbReference type="PANTHER" id="PTHR34502">
    <property type="entry name" value="DUF6594 DOMAIN-CONTAINING PROTEIN-RELATED"/>
    <property type="match status" value="1"/>
</dbReference>
<dbReference type="Proteomes" id="UP001172102">
    <property type="component" value="Unassembled WGS sequence"/>
</dbReference>
<organism evidence="2 3">
    <name type="scientific">Lasiosphaeris hirsuta</name>
    <dbReference type="NCBI Taxonomy" id="260670"/>
    <lineage>
        <taxon>Eukaryota</taxon>
        <taxon>Fungi</taxon>
        <taxon>Dikarya</taxon>
        <taxon>Ascomycota</taxon>
        <taxon>Pezizomycotina</taxon>
        <taxon>Sordariomycetes</taxon>
        <taxon>Sordariomycetidae</taxon>
        <taxon>Sordariales</taxon>
        <taxon>Lasiosphaeriaceae</taxon>
        <taxon>Lasiosphaeris</taxon>
    </lineage>
</organism>
<dbReference type="Pfam" id="PF20237">
    <property type="entry name" value="DUF6594"/>
    <property type="match status" value="1"/>
</dbReference>
<evidence type="ECO:0000313" key="2">
    <source>
        <dbReference type="EMBL" id="KAK0716148.1"/>
    </source>
</evidence>
<name>A0AA40DYD0_9PEZI</name>
<dbReference type="EMBL" id="JAUKUA010000004">
    <property type="protein sequence ID" value="KAK0716148.1"/>
    <property type="molecule type" value="Genomic_DNA"/>
</dbReference>
<protein>
    <recommendedName>
        <fullName evidence="1">DUF6594 domain-containing protein</fullName>
    </recommendedName>
</protein>
<sequence>EGYTRLASLMGAHPETAILRRFGSLNALNLLYLQAELTNLENALQKEAKADADSGHFDRTLYGRDWQSLSESATTENGNPRQWELMLQVREKLKEYNEALHLQHNIAKIGQPNRRDFKFLQKWMSLPSMGNIYLLGSDSDIW</sequence>
<dbReference type="InterPro" id="IPR046529">
    <property type="entry name" value="DUF6594"/>
</dbReference>
<accession>A0AA40DYD0</accession>
<reference evidence="2" key="1">
    <citation type="submission" date="2023-06" db="EMBL/GenBank/DDBJ databases">
        <title>Genome-scale phylogeny and comparative genomics of the fungal order Sordariales.</title>
        <authorList>
            <consortium name="Lawrence Berkeley National Laboratory"/>
            <person name="Hensen N."/>
            <person name="Bonometti L."/>
            <person name="Westerberg I."/>
            <person name="Brannstrom I.O."/>
            <person name="Guillou S."/>
            <person name="Cros-Aarteil S."/>
            <person name="Calhoun S."/>
            <person name="Haridas S."/>
            <person name="Kuo A."/>
            <person name="Mondo S."/>
            <person name="Pangilinan J."/>
            <person name="Riley R."/>
            <person name="Labutti K."/>
            <person name="Andreopoulos B."/>
            <person name="Lipzen A."/>
            <person name="Chen C."/>
            <person name="Yanf M."/>
            <person name="Daum C."/>
            <person name="Ng V."/>
            <person name="Clum A."/>
            <person name="Steindorff A."/>
            <person name="Ohm R."/>
            <person name="Martin F."/>
            <person name="Silar P."/>
            <person name="Natvig D."/>
            <person name="Lalanne C."/>
            <person name="Gautier V."/>
            <person name="Ament-Velasquez S.L."/>
            <person name="Kruys A."/>
            <person name="Hutchinson M.I."/>
            <person name="Powell A.J."/>
            <person name="Barry K."/>
            <person name="Miller A.N."/>
            <person name="Grigoriev I.V."/>
            <person name="Debuchy R."/>
            <person name="Gladieux P."/>
            <person name="Thoren M.H."/>
            <person name="Johannesson H."/>
        </authorList>
    </citation>
    <scope>NUCLEOTIDE SEQUENCE</scope>
    <source>
        <strain evidence="2">SMH4607-1</strain>
    </source>
</reference>